<proteinExistence type="predicted"/>
<dbReference type="GeneID" id="41701373"/>
<protein>
    <submittedName>
        <fullName evidence="2">Uncharacterized protein</fullName>
    </submittedName>
</protein>
<sequence length="343" mass="39759">MRLLCLLAVALCYWQQVCTVVKTTTQFHWQNDLLFIKSDPYVVPTILQVQQRNPEWFSSTQCLLGRVDVNDVDILKITQLRVGYEDSFSMQQPKSNSTYAISNFNMNKLYFFEFPNDFEHISGEIPVYIWTYVRPPYRINVGSATKPEIMTCMHLFKLAGYAEQQVGLNSLGKPKEHADVYSSYEKYRQWVRKQNRAIVDDNIIQLDGIYVTTSPDIVTTNLNDEDLEEIIDELNSYGIWRYVTMLIFVIVSLLAVIVRFLTLRRRRKNKEANDDDDGESKFTYKKTVEDDVLDLSSAVIDTLRNTFSHGMDSVDGKTNASFENIDTDIEAEAHYEEPNKLNK</sequence>
<keyword evidence="1" id="KW-0472">Membrane</keyword>
<organism evidence="2">
    <name type="scientific">Tomelloso virus</name>
    <dbReference type="NCBI Taxonomy" id="2053981"/>
    <lineage>
        <taxon>Viruses</taxon>
        <taxon>Viruses incertae sedis</taxon>
        <taxon>Naldaviricetes</taxon>
        <taxon>Lefavirales</taxon>
        <taxon>Nudiviridae</taxon>
        <taxon>Alphanudivirus</taxon>
        <taxon>Alphanudivirus alterdromelanogasteris</taxon>
    </lineage>
</organism>
<evidence type="ECO:0000256" key="1">
    <source>
        <dbReference type="SAM" id="Phobius"/>
    </source>
</evidence>
<feature type="transmembrane region" description="Helical" evidence="1">
    <location>
        <begin position="239"/>
        <end position="261"/>
    </location>
</feature>
<dbReference type="KEGG" id="vg:41701373"/>
<keyword evidence="1" id="KW-0812">Transmembrane</keyword>
<keyword evidence="1" id="KW-1133">Transmembrane helix</keyword>
<name>A0A2H4T2R4_9VIRU</name>
<dbReference type="EMBL" id="KY457233">
    <property type="protein sequence ID" value="ATY70212.1"/>
    <property type="molecule type" value="Genomic_DNA"/>
</dbReference>
<accession>A0A2H4T2R4</accession>
<evidence type="ECO:0000313" key="3">
    <source>
        <dbReference type="Proteomes" id="UP000289333"/>
    </source>
</evidence>
<reference evidence="2" key="1">
    <citation type="journal article" date="2021" name="Virus">
        <title>The discovery, distribution and diversity of DNA viruses associated with Drosophila melanogaster in Europe.</title>
        <authorList>
            <person name="Wallace M.A."/>
            <person name="Coffman K.A."/>
            <person name="Gilbert C."/>
            <person name="Ravindran S."/>
            <person name="Albery G.F."/>
            <person name="Abbott J."/>
            <person name="Argyridou E."/>
            <person name="Bellosta P."/>
            <person name="Betancourt A.J."/>
            <person name="Colinet H."/>
            <person name="Eric K."/>
            <person name="Glaser-Schmitt A."/>
            <person name="Grath S."/>
            <person name="Jelic M."/>
            <person name="Kankare M."/>
            <person name="Kozeretska I."/>
            <person name="Loeschcke V."/>
            <person name="Montchamp-Moreau C."/>
            <person name="Ometto L."/>
            <person name="Onder B.S."/>
            <person name="Orengo D.J."/>
            <person name="Parsch J."/>
            <person name="Pascual M."/>
            <person name="Patenkovic A."/>
            <person name="Puerma E."/>
            <person name="Ritchie M.G."/>
            <person name="Rota-Stabelli O."/>
            <person name="Schou M.F."/>
            <person name="Serga S.V."/>
            <person name="Stamenkovic-Radak M."/>
            <person name="Tanaskovic M."/>
            <person name="Veselinovic M.S."/>
            <person name="Vieira J."/>
            <person name="Vieira C.P."/>
            <person name="Kapun M."/>
            <person name="Flatt T."/>
            <person name="Gonzalez J."/>
            <person name="Staubach F."/>
            <person name="Obbard D.J."/>
        </authorList>
    </citation>
    <scope>NUCLEOTIDE SEQUENCE</scope>
    <source>
        <strain evidence="2">DrosEU28 Tomelloso 2015</strain>
    </source>
</reference>
<dbReference type="RefSeq" id="YP_009553419.1">
    <property type="nucleotide sequence ID" value="NC_040789.1"/>
</dbReference>
<evidence type="ECO:0000313" key="2">
    <source>
        <dbReference type="EMBL" id="ATY70212.1"/>
    </source>
</evidence>
<keyword evidence="3" id="KW-1185">Reference proteome</keyword>
<dbReference type="Proteomes" id="UP000289333">
    <property type="component" value="Segment"/>
</dbReference>